<gene>
    <name evidence="3" type="ORF">FJQ55_23090</name>
</gene>
<dbReference type="Gene3D" id="1.20.5.170">
    <property type="match status" value="1"/>
</dbReference>
<dbReference type="Proteomes" id="UP000316429">
    <property type="component" value="Unassembled WGS sequence"/>
</dbReference>
<name>A0A504U0S0_9HYPH</name>
<dbReference type="AlphaFoldDB" id="A0A504U0S0"/>
<evidence type="ECO:0000256" key="1">
    <source>
        <dbReference type="SAM" id="Coils"/>
    </source>
</evidence>
<proteinExistence type="predicted"/>
<protein>
    <submittedName>
        <fullName evidence="3">Uncharacterized protein</fullName>
    </submittedName>
</protein>
<dbReference type="RefSeq" id="WP_140832540.1">
    <property type="nucleotide sequence ID" value="NZ_VFYP01000009.1"/>
</dbReference>
<keyword evidence="2" id="KW-0732">Signal</keyword>
<evidence type="ECO:0000256" key="2">
    <source>
        <dbReference type="SAM" id="SignalP"/>
    </source>
</evidence>
<feature type="coiled-coil region" evidence="1">
    <location>
        <begin position="68"/>
        <end position="102"/>
    </location>
</feature>
<dbReference type="EMBL" id="VFYP01000009">
    <property type="protein sequence ID" value="TPP03975.1"/>
    <property type="molecule type" value="Genomic_DNA"/>
</dbReference>
<evidence type="ECO:0000313" key="3">
    <source>
        <dbReference type="EMBL" id="TPP03975.1"/>
    </source>
</evidence>
<dbReference type="OrthoDB" id="8450760at2"/>
<feature type="chain" id="PRO_5021252882" evidence="2">
    <location>
        <begin position="20"/>
        <end position="398"/>
    </location>
</feature>
<comment type="caution">
    <text evidence="3">The sequence shown here is derived from an EMBL/GenBank/DDBJ whole genome shotgun (WGS) entry which is preliminary data.</text>
</comment>
<sequence>MKRLLVILSSFFICGIAMAEPKAPVPPPWKLTKNLNIVPDMSEPGLALEGSEFFTQMYSYTMFAYDWFNQANESFISLEDKVEALENEVSDLKQRVAQLEAAQPGGKPAPDPRIDDLIARVEALEKAKGETKAPFKVISASGKPLFEVDAYGNSVFQGATGQGLIHISFVGNGAAIAAISPDGGFASSIGESGGMLQVQSADAKTSAYVVASDKAGLHIKAGDRTTDLAADDDLFGLKLSQGEKPAASLGTLPGKGVALRLFNDAAEQVVSAGANPAKGDAGIVSVGTGDKTAAWISSEADGSGLAQVFAPDGTGAAALVGKERSVAAYNKAGNAVATIGQSDKSEGGTVVARNPGGEGIFAAGFASEYGGGEACVWRAKRSNTFCLGLGMPGMGVGK</sequence>
<keyword evidence="1" id="KW-0175">Coiled coil</keyword>
<feature type="signal peptide" evidence="2">
    <location>
        <begin position="1"/>
        <end position="19"/>
    </location>
</feature>
<keyword evidence="4" id="KW-1185">Reference proteome</keyword>
<organism evidence="3 4">
    <name type="scientific">Rhizobium glycinendophyticum</name>
    <dbReference type="NCBI Taxonomy" id="2589807"/>
    <lineage>
        <taxon>Bacteria</taxon>
        <taxon>Pseudomonadati</taxon>
        <taxon>Pseudomonadota</taxon>
        <taxon>Alphaproteobacteria</taxon>
        <taxon>Hyphomicrobiales</taxon>
        <taxon>Rhizobiaceae</taxon>
        <taxon>Rhizobium/Agrobacterium group</taxon>
        <taxon>Rhizobium</taxon>
    </lineage>
</organism>
<accession>A0A504U0S0</accession>
<reference evidence="3 4" key="1">
    <citation type="submission" date="2019-06" db="EMBL/GenBank/DDBJ databases">
        <title>Rhizobium sp. CL12 isolated from roots of soybean.</title>
        <authorList>
            <person name="Wang C."/>
        </authorList>
    </citation>
    <scope>NUCLEOTIDE SEQUENCE [LARGE SCALE GENOMIC DNA]</scope>
    <source>
        <strain evidence="3 4">CL12</strain>
    </source>
</reference>
<evidence type="ECO:0000313" key="4">
    <source>
        <dbReference type="Proteomes" id="UP000316429"/>
    </source>
</evidence>